<organism evidence="10 11">
    <name type="scientific">Callorhinchus milii</name>
    <name type="common">Ghost shark</name>
    <dbReference type="NCBI Taxonomy" id="7868"/>
    <lineage>
        <taxon>Eukaryota</taxon>
        <taxon>Metazoa</taxon>
        <taxon>Chordata</taxon>
        <taxon>Craniata</taxon>
        <taxon>Vertebrata</taxon>
        <taxon>Chondrichthyes</taxon>
        <taxon>Holocephali</taxon>
        <taxon>Chimaeriformes</taxon>
        <taxon>Callorhinchidae</taxon>
        <taxon>Callorhinchus</taxon>
    </lineage>
</organism>
<feature type="compositionally biased region" description="Pro residues" evidence="9">
    <location>
        <begin position="52"/>
        <end position="61"/>
    </location>
</feature>
<feature type="region of interest" description="Disordered" evidence="9">
    <location>
        <begin position="43"/>
        <end position="66"/>
    </location>
</feature>
<dbReference type="STRING" id="7868.ENSCMIP00000002765"/>
<dbReference type="Proteomes" id="UP000314986">
    <property type="component" value="Unassembled WGS sequence"/>
</dbReference>
<accession>A0A4W3GJ55</accession>
<evidence type="ECO:0000256" key="9">
    <source>
        <dbReference type="SAM" id="MobiDB-lite"/>
    </source>
</evidence>
<dbReference type="GO" id="GO:0005829">
    <property type="term" value="C:cytosol"/>
    <property type="evidence" value="ECO:0007669"/>
    <property type="project" value="TreeGrafter"/>
</dbReference>
<reference evidence="10" key="5">
    <citation type="submission" date="2025-09" db="UniProtKB">
        <authorList>
            <consortium name="Ensembl"/>
        </authorList>
    </citation>
    <scope>IDENTIFICATION</scope>
</reference>
<dbReference type="InParanoid" id="A0A4W3GJ55"/>
<evidence type="ECO:0000313" key="11">
    <source>
        <dbReference type="Proteomes" id="UP000314986"/>
    </source>
</evidence>
<dbReference type="GO" id="GO:0033588">
    <property type="term" value="C:elongator holoenzyme complex"/>
    <property type="evidence" value="ECO:0007669"/>
    <property type="project" value="InterPro"/>
</dbReference>
<dbReference type="GO" id="GO:0000049">
    <property type="term" value="F:tRNA binding"/>
    <property type="evidence" value="ECO:0007669"/>
    <property type="project" value="TreeGrafter"/>
</dbReference>
<protein>
    <recommendedName>
        <fullName evidence="5">Elongator complex protein 5</fullName>
    </recommendedName>
</protein>
<comment type="pathway">
    <text evidence="3">tRNA modification; 5-methoxycarbonylmethyl-2-thiouridine-tRNA biosynthesis.</text>
</comment>
<reference evidence="11" key="1">
    <citation type="journal article" date="2006" name="Science">
        <title>Ancient noncoding elements conserved in the human genome.</title>
        <authorList>
            <person name="Venkatesh B."/>
            <person name="Kirkness E.F."/>
            <person name="Loh Y.H."/>
            <person name="Halpern A.L."/>
            <person name="Lee A.P."/>
            <person name="Johnson J."/>
            <person name="Dandona N."/>
            <person name="Viswanathan L.D."/>
            <person name="Tay A."/>
            <person name="Venter J.C."/>
            <person name="Strausberg R.L."/>
            <person name="Brenner S."/>
        </authorList>
    </citation>
    <scope>NUCLEOTIDE SEQUENCE [LARGE SCALE GENOMIC DNA]</scope>
</reference>
<evidence type="ECO:0000256" key="1">
    <source>
        <dbReference type="ARBA" id="ARBA00004123"/>
    </source>
</evidence>
<dbReference type="GO" id="GO:0002098">
    <property type="term" value="P:tRNA wobble uridine modification"/>
    <property type="evidence" value="ECO:0007669"/>
    <property type="project" value="InterPro"/>
</dbReference>
<dbReference type="AlphaFoldDB" id="A0A4W3GJ55"/>
<comment type="subcellular location">
    <subcellularLocation>
        <location evidence="2">Cytoplasm</location>
    </subcellularLocation>
    <subcellularLocation>
        <location evidence="1">Nucleus</location>
    </subcellularLocation>
</comment>
<evidence type="ECO:0000256" key="2">
    <source>
        <dbReference type="ARBA" id="ARBA00004496"/>
    </source>
</evidence>
<evidence type="ECO:0000256" key="7">
    <source>
        <dbReference type="ARBA" id="ARBA00022694"/>
    </source>
</evidence>
<sequence length="406" mass="42681">MSLAPSSLADTLLAPSHPPSITPSLAPHFPAKRPSFLIRFTVTSPTPSSPHTSPPPPPTPPTRGLTPPLSSALCGCGCGSLAQSPSLPPPRFSCSVAVERSGTLRCVKWVGGWSWGSGGSGWRIQVVAVLDYDLKSLPPTPSPPRLSFHDGFTDPLGWEDSAGLKVEQVCGRELLSLVRGSRGEAGPPITLALDSLSFLLAHQRPAAVCRSLQELQRLAGSSGLKLRVLCLLHTDLHTAEVVRAVSHLASSVLELSPLPPTPAPRGLSPFVPTCRAHSIHKRRAGKAIRKVENISVQPGFILQSVPELTGSQTGAESDTSQVTGSGSVCVSLSVSVYISLSAHLPVCLSVSVSLSLSLSRYLYPSAVLSLSLHLFPSLSLSCCVTCGCDDFALRLIQRLISRSGCA</sequence>
<evidence type="ECO:0000256" key="6">
    <source>
        <dbReference type="ARBA" id="ARBA00022490"/>
    </source>
</evidence>
<reference evidence="10" key="4">
    <citation type="submission" date="2025-08" db="UniProtKB">
        <authorList>
            <consortium name="Ensembl"/>
        </authorList>
    </citation>
    <scope>IDENTIFICATION</scope>
</reference>
<reference evidence="11" key="2">
    <citation type="journal article" date="2007" name="PLoS Biol.">
        <title>Survey sequencing and comparative analysis of the elephant shark (Callorhinchus milii) genome.</title>
        <authorList>
            <person name="Venkatesh B."/>
            <person name="Kirkness E.F."/>
            <person name="Loh Y.H."/>
            <person name="Halpern A.L."/>
            <person name="Lee A.P."/>
            <person name="Johnson J."/>
            <person name="Dandona N."/>
            <person name="Viswanathan L.D."/>
            <person name="Tay A."/>
            <person name="Venter J.C."/>
            <person name="Strausberg R.L."/>
            <person name="Brenner S."/>
        </authorList>
    </citation>
    <scope>NUCLEOTIDE SEQUENCE [LARGE SCALE GENOMIC DNA]</scope>
</reference>
<proteinExistence type="inferred from homology"/>
<comment type="similarity">
    <text evidence="4">Belongs to the ELP5 family.</text>
</comment>
<reference evidence="11" key="3">
    <citation type="journal article" date="2014" name="Nature">
        <title>Elephant shark genome provides unique insights into gnathostome evolution.</title>
        <authorList>
            <consortium name="International Elephant Shark Genome Sequencing Consortium"/>
            <person name="Venkatesh B."/>
            <person name="Lee A.P."/>
            <person name="Ravi V."/>
            <person name="Maurya A.K."/>
            <person name="Lian M.M."/>
            <person name="Swann J.B."/>
            <person name="Ohta Y."/>
            <person name="Flajnik M.F."/>
            <person name="Sutoh Y."/>
            <person name="Kasahara M."/>
            <person name="Hoon S."/>
            <person name="Gangu V."/>
            <person name="Roy S.W."/>
            <person name="Irimia M."/>
            <person name="Korzh V."/>
            <person name="Kondrychyn I."/>
            <person name="Lim Z.W."/>
            <person name="Tay B.H."/>
            <person name="Tohari S."/>
            <person name="Kong K.W."/>
            <person name="Ho S."/>
            <person name="Lorente-Galdos B."/>
            <person name="Quilez J."/>
            <person name="Marques-Bonet T."/>
            <person name="Raney B.J."/>
            <person name="Ingham P.W."/>
            <person name="Tay A."/>
            <person name="Hillier L.W."/>
            <person name="Minx P."/>
            <person name="Boehm T."/>
            <person name="Wilson R.K."/>
            <person name="Brenner S."/>
            <person name="Warren W.C."/>
        </authorList>
    </citation>
    <scope>NUCLEOTIDE SEQUENCE [LARGE SCALE GENOMIC DNA]</scope>
</reference>
<evidence type="ECO:0000256" key="4">
    <source>
        <dbReference type="ARBA" id="ARBA00009567"/>
    </source>
</evidence>
<dbReference type="PANTHER" id="PTHR15641:SF1">
    <property type="entry name" value="ELONGATOR COMPLEX PROTEIN 5"/>
    <property type="match status" value="1"/>
</dbReference>
<dbReference type="InterPro" id="IPR019519">
    <property type="entry name" value="Elp5"/>
</dbReference>
<evidence type="ECO:0000313" key="10">
    <source>
        <dbReference type="Ensembl" id="ENSCMIP00000002765.1"/>
    </source>
</evidence>
<dbReference type="Ensembl" id="ENSCMIT00000002860.1">
    <property type="protein sequence ID" value="ENSCMIP00000002765.1"/>
    <property type="gene ID" value="ENSCMIG00000001647.1"/>
</dbReference>
<keyword evidence="11" id="KW-1185">Reference proteome</keyword>
<evidence type="ECO:0000256" key="8">
    <source>
        <dbReference type="ARBA" id="ARBA00023242"/>
    </source>
</evidence>
<keyword evidence="8" id="KW-0539">Nucleus</keyword>
<dbReference type="PANTHER" id="PTHR15641">
    <property type="entry name" value="ELONGATOR COMPLEX PROTEIN 5"/>
    <property type="match status" value="1"/>
</dbReference>
<evidence type="ECO:0000256" key="3">
    <source>
        <dbReference type="ARBA" id="ARBA00005043"/>
    </source>
</evidence>
<dbReference type="UniPathway" id="UPA00988"/>
<keyword evidence="6" id="KW-0963">Cytoplasm</keyword>
<dbReference type="GO" id="GO:0005634">
    <property type="term" value="C:nucleus"/>
    <property type="evidence" value="ECO:0007669"/>
    <property type="project" value="UniProtKB-SubCell"/>
</dbReference>
<evidence type="ECO:0000256" key="5">
    <source>
        <dbReference type="ARBA" id="ARBA00020264"/>
    </source>
</evidence>
<keyword evidence="7" id="KW-0819">tRNA processing</keyword>
<name>A0A4W3GJ55_CALMI</name>